<evidence type="ECO:0000256" key="1">
    <source>
        <dbReference type="SAM" id="MobiDB-lite"/>
    </source>
</evidence>
<dbReference type="AlphaFoldDB" id="A0A1V8T1M6"/>
<accession>A0A1V8T1M6</accession>
<keyword evidence="3" id="KW-1185">Reference proteome</keyword>
<name>A0A1V8T1M6_9PEZI</name>
<sequence>MAEYCGFDAYLEIFGEQDAFDYQDPNLFSNATTATLPLDGAVAQQPLVPNAVDSTAGEFNFDLSLETPDRHMAPMQQALAAPMTLPATTMGAPQIYGAPANIMVQQDFALEMPQQLEPAGPTGYEDLFPNLPQDYPTLHEGELNGNWAAANPLIQPQAFSGAMSPWYTAADAPQNTIPTPPLSPEGQDPLPYFGYQAVANYAQPQIPTYGMVDHTMYQQPTPAETLEQGSDNSTRATMKTKKARVPVTAAEKYDKTTFDNAMARINRFIIHGADGMLRVGKQPPRREDRNWNPKVEHAAWTEIGLGVRKNAACFLLEDGNDKAAKRALLDRARKNRLQVPRRQAEKAKKTAQKTAKMVQR</sequence>
<reference evidence="3" key="1">
    <citation type="submission" date="2017-03" db="EMBL/GenBank/DDBJ databases">
        <title>Genomes of endolithic fungi from Antarctica.</title>
        <authorList>
            <person name="Coleine C."/>
            <person name="Masonjones S."/>
            <person name="Stajich J.E."/>
        </authorList>
    </citation>
    <scope>NUCLEOTIDE SEQUENCE [LARGE SCALE GENOMIC DNA]</scope>
    <source>
        <strain evidence="3">CCFEE 5527</strain>
    </source>
</reference>
<gene>
    <name evidence="2" type="ORF">B0A48_08997</name>
</gene>
<feature type="region of interest" description="Disordered" evidence="1">
    <location>
        <begin position="223"/>
        <end position="243"/>
    </location>
</feature>
<dbReference type="EMBL" id="NAJO01000019">
    <property type="protein sequence ID" value="OQO05230.1"/>
    <property type="molecule type" value="Genomic_DNA"/>
</dbReference>
<organism evidence="2 3">
    <name type="scientific">Cryoendolithus antarcticus</name>
    <dbReference type="NCBI Taxonomy" id="1507870"/>
    <lineage>
        <taxon>Eukaryota</taxon>
        <taxon>Fungi</taxon>
        <taxon>Dikarya</taxon>
        <taxon>Ascomycota</taxon>
        <taxon>Pezizomycotina</taxon>
        <taxon>Dothideomycetes</taxon>
        <taxon>Dothideomycetidae</taxon>
        <taxon>Cladosporiales</taxon>
        <taxon>Cladosporiaceae</taxon>
        <taxon>Cryoendolithus</taxon>
    </lineage>
</organism>
<feature type="region of interest" description="Disordered" evidence="1">
    <location>
        <begin position="336"/>
        <end position="360"/>
    </location>
</feature>
<proteinExistence type="predicted"/>
<dbReference type="Proteomes" id="UP000192596">
    <property type="component" value="Unassembled WGS sequence"/>
</dbReference>
<evidence type="ECO:0000313" key="3">
    <source>
        <dbReference type="Proteomes" id="UP000192596"/>
    </source>
</evidence>
<protein>
    <submittedName>
        <fullName evidence="2">Uncharacterized protein</fullName>
    </submittedName>
</protein>
<dbReference type="InParanoid" id="A0A1V8T1M6"/>
<feature type="compositionally biased region" description="Polar residues" evidence="1">
    <location>
        <begin position="223"/>
        <end position="237"/>
    </location>
</feature>
<comment type="caution">
    <text evidence="2">The sequence shown here is derived from an EMBL/GenBank/DDBJ whole genome shotgun (WGS) entry which is preliminary data.</text>
</comment>
<evidence type="ECO:0000313" key="2">
    <source>
        <dbReference type="EMBL" id="OQO05230.1"/>
    </source>
</evidence>